<organism evidence="4">
    <name type="scientific">Capitella teleta</name>
    <name type="common">Polychaete worm</name>
    <dbReference type="NCBI Taxonomy" id="283909"/>
    <lineage>
        <taxon>Eukaryota</taxon>
        <taxon>Metazoa</taxon>
        <taxon>Spiralia</taxon>
        <taxon>Lophotrochozoa</taxon>
        <taxon>Annelida</taxon>
        <taxon>Polychaeta</taxon>
        <taxon>Sedentaria</taxon>
        <taxon>Scolecida</taxon>
        <taxon>Capitellidae</taxon>
        <taxon>Capitella</taxon>
    </lineage>
</organism>
<dbReference type="PANTHER" id="PTHR46670:SF3">
    <property type="entry name" value="ENDONUCLEASE_EXONUCLEASE_PHOSPHATASE DOMAIN-CONTAINING PROTEIN"/>
    <property type="match status" value="1"/>
</dbReference>
<dbReference type="EnsemblMetazoa" id="CapteT196290">
    <property type="protein sequence ID" value="CapteP196290"/>
    <property type="gene ID" value="CapteG196290"/>
</dbReference>
<feature type="domain" description="Endonuclease/exonuclease/phosphatase" evidence="3">
    <location>
        <begin position="227"/>
        <end position="421"/>
    </location>
</feature>
<keyword evidence="2" id="KW-0732">Signal</keyword>
<dbReference type="OrthoDB" id="10072198at2759"/>
<feature type="signal peptide" evidence="2">
    <location>
        <begin position="1"/>
        <end position="19"/>
    </location>
</feature>
<dbReference type="Gene3D" id="3.60.10.10">
    <property type="entry name" value="Endonuclease/exonuclease/phosphatase"/>
    <property type="match status" value="1"/>
</dbReference>
<dbReference type="Pfam" id="PF03372">
    <property type="entry name" value="Exo_endo_phos"/>
    <property type="match status" value="1"/>
</dbReference>
<evidence type="ECO:0000256" key="1">
    <source>
        <dbReference type="SAM" id="MobiDB-lite"/>
    </source>
</evidence>
<name>R7T4R7_CAPTE</name>
<evidence type="ECO:0000259" key="3">
    <source>
        <dbReference type="Pfam" id="PF03372"/>
    </source>
</evidence>
<gene>
    <name evidence="4" type="ORF">CAPTEDRAFT_196290</name>
</gene>
<feature type="chain" id="PRO_5008786650" description="Endonuclease/exonuclease/phosphatase domain-containing protein" evidence="2">
    <location>
        <begin position="20"/>
        <end position="460"/>
    </location>
</feature>
<evidence type="ECO:0000313" key="5">
    <source>
        <dbReference type="EnsemblMetazoa" id="CapteP196290"/>
    </source>
</evidence>
<evidence type="ECO:0000256" key="2">
    <source>
        <dbReference type="SAM" id="SignalP"/>
    </source>
</evidence>
<dbReference type="EMBL" id="AMQN01003536">
    <property type="status" value="NOT_ANNOTATED_CDS"/>
    <property type="molecule type" value="Genomic_DNA"/>
</dbReference>
<reference evidence="4 6" key="2">
    <citation type="journal article" date="2013" name="Nature">
        <title>Insights into bilaterian evolution from three spiralian genomes.</title>
        <authorList>
            <person name="Simakov O."/>
            <person name="Marletaz F."/>
            <person name="Cho S.J."/>
            <person name="Edsinger-Gonzales E."/>
            <person name="Havlak P."/>
            <person name="Hellsten U."/>
            <person name="Kuo D.H."/>
            <person name="Larsson T."/>
            <person name="Lv J."/>
            <person name="Arendt D."/>
            <person name="Savage R."/>
            <person name="Osoegawa K."/>
            <person name="de Jong P."/>
            <person name="Grimwood J."/>
            <person name="Chapman J.A."/>
            <person name="Shapiro H."/>
            <person name="Aerts A."/>
            <person name="Otillar R.P."/>
            <person name="Terry A.Y."/>
            <person name="Boore J.L."/>
            <person name="Grigoriev I.V."/>
            <person name="Lindberg D.R."/>
            <person name="Seaver E.C."/>
            <person name="Weisblat D.A."/>
            <person name="Putnam N.H."/>
            <person name="Rokhsar D.S."/>
        </authorList>
    </citation>
    <scope>NUCLEOTIDE SEQUENCE</scope>
    <source>
        <strain evidence="4 6">I ESC-2004</strain>
    </source>
</reference>
<reference evidence="5" key="3">
    <citation type="submission" date="2015-06" db="UniProtKB">
        <authorList>
            <consortium name="EnsemblMetazoa"/>
        </authorList>
    </citation>
    <scope>IDENTIFICATION</scope>
</reference>
<dbReference type="EMBL" id="KB312101">
    <property type="protein sequence ID" value="ELT87866.1"/>
    <property type="molecule type" value="Genomic_DNA"/>
</dbReference>
<evidence type="ECO:0000313" key="4">
    <source>
        <dbReference type="EMBL" id="ELT87866.1"/>
    </source>
</evidence>
<dbReference type="SUPFAM" id="SSF56219">
    <property type="entry name" value="DNase I-like"/>
    <property type="match status" value="1"/>
</dbReference>
<protein>
    <recommendedName>
        <fullName evidence="3">Endonuclease/exonuclease/phosphatase domain-containing protein</fullName>
    </recommendedName>
</protein>
<dbReference type="STRING" id="283909.R7T4R7"/>
<reference evidence="6" key="1">
    <citation type="submission" date="2012-12" db="EMBL/GenBank/DDBJ databases">
        <authorList>
            <person name="Hellsten U."/>
            <person name="Grimwood J."/>
            <person name="Chapman J.A."/>
            <person name="Shapiro H."/>
            <person name="Aerts A."/>
            <person name="Otillar R.P."/>
            <person name="Terry A.Y."/>
            <person name="Boore J.L."/>
            <person name="Simakov O."/>
            <person name="Marletaz F."/>
            <person name="Cho S.-J."/>
            <person name="Edsinger-Gonzales E."/>
            <person name="Havlak P."/>
            <person name="Kuo D.-H."/>
            <person name="Larsson T."/>
            <person name="Lv J."/>
            <person name="Arendt D."/>
            <person name="Savage R."/>
            <person name="Osoegawa K."/>
            <person name="de Jong P."/>
            <person name="Lindberg D.R."/>
            <person name="Seaver E.C."/>
            <person name="Weisblat D.A."/>
            <person name="Putnam N.H."/>
            <person name="Grigoriev I.V."/>
            <person name="Rokhsar D.S."/>
        </authorList>
    </citation>
    <scope>NUCLEOTIDE SEQUENCE</scope>
    <source>
        <strain evidence="6">I ESC-2004</strain>
    </source>
</reference>
<keyword evidence="6" id="KW-1185">Reference proteome</keyword>
<feature type="region of interest" description="Disordered" evidence="1">
    <location>
        <begin position="438"/>
        <end position="460"/>
    </location>
</feature>
<dbReference type="PANTHER" id="PTHR46670">
    <property type="entry name" value="ENDO/EXONUCLEASE/PHOSPHATASE DOMAIN-CONTAINING PROTEIN"/>
    <property type="match status" value="1"/>
</dbReference>
<evidence type="ECO:0000313" key="6">
    <source>
        <dbReference type="Proteomes" id="UP000014760"/>
    </source>
</evidence>
<accession>R7T4R7</accession>
<dbReference type="GO" id="GO:0003824">
    <property type="term" value="F:catalytic activity"/>
    <property type="evidence" value="ECO:0007669"/>
    <property type="project" value="InterPro"/>
</dbReference>
<proteinExistence type="predicted"/>
<dbReference type="AlphaFoldDB" id="R7T4R7"/>
<sequence length="460" mass="51534">MANLYIILTLMAWISPVKAPTHRSGHTLDLAMTLRIDPHPHVTALDLTLSDHYAIVCSIKIQTPTQTSQPITYRSLKKIDCAQFTGDIIQSSLPQRTYLITHNTDTQLKVDLYEDVLSGLLVKHAQMNSEKRTKSQYYNNLIGEHSQDPKKMFDVVSGLLGKQKTPTLPVHTNSQAMASEFSKFFFNKIEAIKASIKSTRRDASLPTSLVTIEPKTIASSSSCVLLNCRSICNKASEICDFISDRRMEFLCLTETWLTGTDEDKVVSAALLPGDYAMVHRPRDARGGGVAFIHRRSITLSQIRLDDYSSFEVLDALVCTARRLRMCVVYRPPPSRRNNLTVAQFMSEFADFLSDIVSLPGEPLIVGDFNFHLDECGDVDASTFSDLLTSFGLKQHVRGPTHEKGHTLDLVITKTDSALIWSYQENKLLGFADARKGQHKRSQKDNGSSCPLFKPLQEKDY</sequence>
<dbReference type="InterPro" id="IPR005135">
    <property type="entry name" value="Endo/exonuclease/phosphatase"/>
</dbReference>
<dbReference type="InterPro" id="IPR036691">
    <property type="entry name" value="Endo/exonu/phosph_ase_sf"/>
</dbReference>
<dbReference type="HOGENOM" id="CLU_594832_0_0_1"/>
<dbReference type="Proteomes" id="UP000014760">
    <property type="component" value="Unassembled WGS sequence"/>
</dbReference>